<evidence type="ECO:0000313" key="2">
    <source>
        <dbReference type="Proteomes" id="UP001232343"/>
    </source>
</evidence>
<comment type="caution">
    <text evidence="1">The sequence shown here is derived from an EMBL/GenBank/DDBJ whole genome shotgun (WGS) entry which is preliminary data.</text>
</comment>
<dbReference type="Proteomes" id="UP001232343">
    <property type="component" value="Unassembled WGS sequence"/>
</dbReference>
<proteinExistence type="predicted"/>
<dbReference type="SUPFAM" id="SSF100950">
    <property type="entry name" value="NagB/RpiA/CoA transferase-like"/>
    <property type="match status" value="1"/>
</dbReference>
<dbReference type="EMBL" id="JAUSUO010000001">
    <property type="protein sequence ID" value="MDQ0341887.1"/>
    <property type="molecule type" value="Genomic_DNA"/>
</dbReference>
<reference evidence="1 2" key="1">
    <citation type="submission" date="2023-07" db="EMBL/GenBank/DDBJ databases">
        <title>Genomic Encyclopedia of Type Strains, Phase IV (KMG-IV): sequencing the most valuable type-strain genomes for metagenomic binning, comparative biology and taxonomic classification.</title>
        <authorList>
            <person name="Goeker M."/>
        </authorList>
    </citation>
    <scope>NUCLEOTIDE SEQUENCE [LARGE SCALE GENOMIC DNA]</scope>
    <source>
        <strain evidence="1 2">DSM 27848</strain>
    </source>
</reference>
<name>A0ABU0D0F0_9BACI</name>
<accession>A0ABU0D0F0</accession>
<organism evidence="1 2">
    <name type="scientific">Lederbergia wuyishanensis</name>
    <dbReference type="NCBI Taxonomy" id="1347903"/>
    <lineage>
        <taxon>Bacteria</taxon>
        <taxon>Bacillati</taxon>
        <taxon>Bacillota</taxon>
        <taxon>Bacilli</taxon>
        <taxon>Bacillales</taxon>
        <taxon>Bacillaceae</taxon>
        <taxon>Lederbergia</taxon>
    </lineage>
</organism>
<gene>
    <name evidence="1" type="ORF">J2S14_000680</name>
</gene>
<evidence type="ECO:0000313" key="1">
    <source>
        <dbReference type="EMBL" id="MDQ0341887.1"/>
    </source>
</evidence>
<protein>
    <submittedName>
        <fullName evidence="1">6-phosphogluconolactonase/glucosamine-6-phosphate isomerase/deaminase</fullName>
    </submittedName>
</protein>
<dbReference type="InterPro" id="IPR037171">
    <property type="entry name" value="NagB/RpiA_transferase-like"/>
</dbReference>
<keyword evidence="1" id="KW-0413">Isomerase</keyword>
<dbReference type="Gene3D" id="3.40.50.1360">
    <property type="match status" value="1"/>
</dbReference>
<sequence>MISHLIDWEKVEMFHLDEYIHLPENHPASFRN</sequence>
<keyword evidence="2" id="KW-1185">Reference proteome</keyword>
<dbReference type="GO" id="GO:0016853">
    <property type="term" value="F:isomerase activity"/>
    <property type="evidence" value="ECO:0007669"/>
    <property type="project" value="UniProtKB-KW"/>
</dbReference>